<evidence type="ECO:0000313" key="2">
    <source>
        <dbReference type="EMBL" id="TRZ22785.1"/>
    </source>
</evidence>
<comment type="caution">
    <text evidence="2">The sequence shown here is derived from an EMBL/GenBank/DDBJ whole genome shotgun (WGS) entry which is preliminary data.</text>
</comment>
<keyword evidence="3" id="KW-1185">Reference proteome</keyword>
<feature type="compositionally biased region" description="Polar residues" evidence="1">
    <location>
        <begin position="85"/>
        <end position="103"/>
    </location>
</feature>
<reference evidence="2" key="1">
    <citation type="submission" date="2019-04" db="EMBL/GenBank/DDBJ databases">
        <title>Genome assembly of Zosterops borbonicus 15179.</title>
        <authorList>
            <person name="Leroy T."/>
            <person name="Anselmetti Y."/>
            <person name="Tilak M.-K."/>
            <person name="Nabholz B."/>
        </authorList>
    </citation>
    <scope>NUCLEOTIDE SEQUENCE</scope>
    <source>
        <strain evidence="2">HGM_15179</strain>
        <tissue evidence="2">Muscle</tissue>
    </source>
</reference>
<accession>A0A8K1GPA6</accession>
<feature type="region of interest" description="Disordered" evidence="1">
    <location>
        <begin position="81"/>
        <end position="103"/>
    </location>
</feature>
<dbReference type="Proteomes" id="UP000796761">
    <property type="component" value="Unassembled WGS sequence"/>
</dbReference>
<evidence type="ECO:0000313" key="3">
    <source>
        <dbReference type="Proteomes" id="UP000796761"/>
    </source>
</evidence>
<protein>
    <submittedName>
        <fullName evidence="2">Uncharacterized protein</fullName>
    </submittedName>
</protein>
<evidence type="ECO:0000256" key="1">
    <source>
        <dbReference type="SAM" id="MobiDB-lite"/>
    </source>
</evidence>
<dbReference type="AlphaFoldDB" id="A0A8K1GPA6"/>
<gene>
    <name evidence="2" type="ORF">HGM15179_004301</name>
</gene>
<dbReference type="EMBL" id="SWJQ01000088">
    <property type="protein sequence ID" value="TRZ22785.1"/>
    <property type="molecule type" value="Genomic_DNA"/>
</dbReference>
<name>A0A8K1GPA6_9PASS</name>
<organism evidence="2 3">
    <name type="scientific">Zosterops borbonicus</name>
    <dbReference type="NCBI Taxonomy" id="364589"/>
    <lineage>
        <taxon>Eukaryota</taxon>
        <taxon>Metazoa</taxon>
        <taxon>Chordata</taxon>
        <taxon>Craniata</taxon>
        <taxon>Vertebrata</taxon>
        <taxon>Euteleostomi</taxon>
        <taxon>Archelosauria</taxon>
        <taxon>Archosauria</taxon>
        <taxon>Dinosauria</taxon>
        <taxon>Saurischia</taxon>
        <taxon>Theropoda</taxon>
        <taxon>Coelurosauria</taxon>
        <taxon>Aves</taxon>
        <taxon>Neognathae</taxon>
        <taxon>Neoaves</taxon>
        <taxon>Telluraves</taxon>
        <taxon>Australaves</taxon>
        <taxon>Passeriformes</taxon>
        <taxon>Sylvioidea</taxon>
        <taxon>Zosteropidae</taxon>
        <taxon>Zosterops</taxon>
    </lineage>
</organism>
<dbReference type="OrthoDB" id="10494064at2759"/>
<proteinExistence type="predicted"/>
<sequence>MCLRMLSKHLLNSVRLGAGIFFPGEPVPVPNHPLGEKPFPDIESKPPLTQFQAIPLGPVTGYQGKEINVFPFSSPHEEVADCNEVSPQSSLLQAEQTKSSQHS</sequence>